<dbReference type="Pfam" id="PF02622">
    <property type="entry name" value="DUF179"/>
    <property type="match status" value="1"/>
</dbReference>
<evidence type="ECO:0000256" key="2">
    <source>
        <dbReference type="HAMAP-Rule" id="MF_00758"/>
    </source>
</evidence>
<sequence length="187" mass="19915">MSVHSYLSDHFLIAMPSLANSFFGESLIYLFEHSAEGAMGIVINQVSGLSLAEVLEQLHPEQLAAAHTRDIPIYTGGPVQMEHGFVLHPNGHNYQQTATIGAFSLTTSRDILSSIAEGTGPEKHLIALGYSGWGAGQLEGELKDNVWLSCPAQPSIIFDTPADEKRAAAAATLGIQLSQLSHHAGNA</sequence>
<dbReference type="EMBL" id="JAUCDY010000001">
    <property type="protein sequence ID" value="MDM7856688.1"/>
    <property type="molecule type" value="Genomic_DNA"/>
</dbReference>
<dbReference type="Gene3D" id="3.40.1740.10">
    <property type="entry name" value="VC0467-like"/>
    <property type="match status" value="1"/>
</dbReference>
<dbReference type="SUPFAM" id="SSF143456">
    <property type="entry name" value="VC0467-like"/>
    <property type="match status" value="1"/>
</dbReference>
<protein>
    <recommendedName>
        <fullName evidence="2">UPF0301 protein QEZ41_00085</fullName>
    </recommendedName>
</protein>
<comment type="similarity">
    <text evidence="1 2">Belongs to the UPF0301 (AlgH) family.</text>
</comment>
<dbReference type="InterPro" id="IPR003774">
    <property type="entry name" value="AlgH-like"/>
</dbReference>
<reference evidence="3 4" key="1">
    <citation type="submission" date="2023-06" db="EMBL/GenBank/DDBJ databases">
        <title>Thiopseudomonas sp. CY1220 draft genome sequence.</title>
        <authorList>
            <person name="Zhao G."/>
            <person name="An M."/>
        </authorList>
    </citation>
    <scope>NUCLEOTIDE SEQUENCE [LARGE SCALE GENOMIC DNA]</scope>
    <source>
        <strain evidence="3 4">CY1220</strain>
    </source>
</reference>
<dbReference type="PANTHER" id="PTHR30327">
    <property type="entry name" value="UNCHARACTERIZED PROTEIN YQGE"/>
    <property type="match status" value="1"/>
</dbReference>
<dbReference type="NCBIfam" id="NF001266">
    <property type="entry name" value="PRK00228.1-1"/>
    <property type="match status" value="1"/>
</dbReference>
<comment type="caution">
    <text evidence="3">The sequence shown here is derived from an EMBL/GenBank/DDBJ whole genome shotgun (WGS) entry which is preliminary data.</text>
</comment>
<proteinExistence type="inferred from homology"/>
<accession>A0ABT7SKI4</accession>
<evidence type="ECO:0000313" key="4">
    <source>
        <dbReference type="Proteomes" id="UP001241056"/>
    </source>
</evidence>
<dbReference type="HAMAP" id="MF_00758">
    <property type="entry name" value="UPF0301"/>
    <property type="match status" value="1"/>
</dbReference>
<evidence type="ECO:0000256" key="1">
    <source>
        <dbReference type="ARBA" id="ARBA00009600"/>
    </source>
</evidence>
<dbReference type="Proteomes" id="UP001241056">
    <property type="component" value="Unassembled WGS sequence"/>
</dbReference>
<name>A0ABT7SKI4_9GAMM</name>
<keyword evidence="4" id="KW-1185">Reference proteome</keyword>
<evidence type="ECO:0000313" key="3">
    <source>
        <dbReference type="EMBL" id="MDM7856688.1"/>
    </source>
</evidence>
<dbReference type="PANTHER" id="PTHR30327:SF1">
    <property type="entry name" value="UPF0301 PROTEIN YQGE"/>
    <property type="match status" value="1"/>
</dbReference>
<dbReference type="RefSeq" id="WP_289409240.1">
    <property type="nucleotide sequence ID" value="NZ_JAUCDY010000001.1"/>
</dbReference>
<organism evidence="3 4">
    <name type="scientific">Thiopseudomonas acetoxidans</name>
    <dbReference type="NCBI Taxonomy" id="3041622"/>
    <lineage>
        <taxon>Bacteria</taxon>
        <taxon>Pseudomonadati</taxon>
        <taxon>Pseudomonadota</taxon>
        <taxon>Gammaproteobacteria</taxon>
        <taxon>Pseudomonadales</taxon>
        <taxon>Pseudomonadaceae</taxon>
        <taxon>Thiopseudomonas</taxon>
    </lineage>
</organism>
<gene>
    <name evidence="3" type="ORF">QEZ41_00085</name>
</gene>